<keyword evidence="2" id="KW-0732">Signal</keyword>
<feature type="compositionally biased region" description="Acidic residues" evidence="1">
    <location>
        <begin position="307"/>
        <end position="324"/>
    </location>
</feature>
<evidence type="ECO:0000313" key="4">
    <source>
        <dbReference type="Proteomes" id="UP000886889"/>
    </source>
</evidence>
<evidence type="ECO:0008006" key="5">
    <source>
        <dbReference type="Google" id="ProtNLM"/>
    </source>
</evidence>
<feature type="signal peptide" evidence="2">
    <location>
        <begin position="1"/>
        <end position="28"/>
    </location>
</feature>
<proteinExistence type="predicted"/>
<name>A0A9D1T867_9FIRM</name>
<sequence>MIKKKAVKTILFTTLAMMMGLGALTAQAKNVKPKRVSIAKSSKTVYVGNTYEIEAKMTPHYAEDDYLYWTIVSGKNVVKFADNDRYDDDIKIRAVKAGTAKVRCRIRGTKKYDTITIKAVKKKYSYAFSRVGAATRTVYVGDDFELKVKKTAGLKDNDLKWSIQKKSILKFDDRDITDDEVELEAKKTGTTYVTCYNRKTKKKINYKIKVVKRKYSYAFSRVGAATRTVELGDDFELKVKKTSGLKDNDLKWKIHNTNILRFDDRDITDDEVELEARRTGTTYVSCYNSKNKKTITYKINVIRDRDDNDDDDRYDRDDDDDDDDRYDRDDDD</sequence>
<comment type="caution">
    <text evidence="3">The sequence shown here is derived from an EMBL/GenBank/DDBJ whole genome shotgun (WGS) entry which is preliminary data.</text>
</comment>
<dbReference type="AlphaFoldDB" id="A0A9D1T867"/>
<feature type="chain" id="PRO_5038525571" description="BIG2 domain-containing protein" evidence="2">
    <location>
        <begin position="29"/>
        <end position="332"/>
    </location>
</feature>
<dbReference type="EMBL" id="DVOS01000039">
    <property type="protein sequence ID" value="HIV23156.1"/>
    <property type="molecule type" value="Genomic_DNA"/>
</dbReference>
<organism evidence="3 4">
    <name type="scientific">Candidatus Merdiplasma excrementigallinarum</name>
    <dbReference type="NCBI Taxonomy" id="2840864"/>
    <lineage>
        <taxon>Bacteria</taxon>
        <taxon>Bacillati</taxon>
        <taxon>Bacillota</taxon>
        <taxon>Clostridia</taxon>
        <taxon>Lachnospirales</taxon>
        <taxon>Lachnospiraceae</taxon>
        <taxon>Lachnospiraceae incertae sedis</taxon>
        <taxon>Candidatus Merdiplasma</taxon>
    </lineage>
</organism>
<accession>A0A9D1T867</accession>
<protein>
    <recommendedName>
        <fullName evidence="5">BIG2 domain-containing protein</fullName>
    </recommendedName>
</protein>
<reference evidence="3" key="1">
    <citation type="submission" date="2020-10" db="EMBL/GenBank/DDBJ databases">
        <authorList>
            <person name="Gilroy R."/>
        </authorList>
    </citation>
    <scope>NUCLEOTIDE SEQUENCE</scope>
    <source>
        <strain evidence="3">ChiBcec6-7307</strain>
    </source>
</reference>
<evidence type="ECO:0000313" key="3">
    <source>
        <dbReference type="EMBL" id="HIV23156.1"/>
    </source>
</evidence>
<evidence type="ECO:0000256" key="2">
    <source>
        <dbReference type="SAM" id="SignalP"/>
    </source>
</evidence>
<evidence type="ECO:0000256" key="1">
    <source>
        <dbReference type="SAM" id="MobiDB-lite"/>
    </source>
</evidence>
<reference evidence="3" key="2">
    <citation type="journal article" date="2021" name="PeerJ">
        <title>Extensive microbial diversity within the chicken gut microbiome revealed by metagenomics and culture.</title>
        <authorList>
            <person name="Gilroy R."/>
            <person name="Ravi A."/>
            <person name="Getino M."/>
            <person name="Pursley I."/>
            <person name="Horton D.L."/>
            <person name="Alikhan N.F."/>
            <person name="Baker D."/>
            <person name="Gharbi K."/>
            <person name="Hall N."/>
            <person name="Watson M."/>
            <person name="Adriaenssens E.M."/>
            <person name="Foster-Nyarko E."/>
            <person name="Jarju S."/>
            <person name="Secka A."/>
            <person name="Antonio M."/>
            <person name="Oren A."/>
            <person name="Chaudhuri R.R."/>
            <person name="La Ragione R."/>
            <person name="Hildebrand F."/>
            <person name="Pallen M.J."/>
        </authorList>
    </citation>
    <scope>NUCLEOTIDE SEQUENCE</scope>
    <source>
        <strain evidence="3">ChiBcec6-7307</strain>
    </source>
</reference>
<dbReference type="Gene3D" id="2.60.40.1080">
    <property type="match status" value="1"/>
</dbReference>
<feature type="region of interest" description="Disordered" evidence="1">
    <location>
        <begin position="305"/>
        <end position="332"/>
    </location>
</feature>
<dbReference type="Proteomes" id="UP000886889">
    <property type="component" value="Unassembled WGS sequence"/>
</dbReference>
<gene>
    <name evidence="3" type="ORF">IAC80_04365</name>
</gene>